<accession>A0AAE0Y7K0</accession>
<keyword evidence="3" id="KW-1185">Reference proteome</keyword>
<sequence>MEKLTESGIREFESRECDPSDKSNRSEIFYMRTLPCLKFIAYDTTATTQLPYSHEKIGKKGLQILASLCDGCPELHPNDTMDRKAVSIASGLVCARNAEGASSSTVMEEKFMQIQPNKQTSRAIKFKFSHWQADNHPTLFFLCTGNNPAI</sequence>
<evidence type="ECO:0000313" key="3">
    <source>
        <dbReference type="Proteomes" id="UP001283361"/>
    </source>
</evidence>
<gene>
    <name evidence="2" type="ORF">RRG08_010333</name>
</gene>
<dbReference type="Proteomes" id="UP001283361">
    <property type="component" value="Unassembled WGS sequence"/>
</dbReference>
<proteinExistence type="predicted"/>
<dbReference type="AlphaFoldDB" id="A0AAE0Y7K0"/>
<feature type="region of interest" description="Disordered" evidence="1">
    <location>
        <begin position="1"/>
        <end position="21"/>
    </location>
</feature>
<dbReference type="EMBL" id="JAWDGP010006814">
    <property type="protein sequence ID" value="KAK3735213.1"/>
    <property type="molecule type" value="Genomic_DNA"/>
</dbReference>
<name>A0AAE0Y7K0_9GAST</name>
<evidence type="ECO:0000313" key="2">
    <source>
        <dbReference type="EMBL" id="KAK3735213.1"/>
    </source>
</evidence>
<organism evidence="2 3">
    <name type="scientific">Elysia crispata</name>
    <name type="common">lettuce slug</name>
    <dbReference type="NCBI Taxonomy" id="231223"/>
    <lineage>
        <taxon>Eukaryota</taxon>
        <taxon>Metazoa</taxon>
        <taxon>Spiralia</taxon>
        <taxon>Lophotrochozoa</taxon>
        <taxon>Mollusca</taxon>
        <taxon>Gastropoda</taxon>
        <taxon>Heterobranchia</taxon>
        <taxon>Euthyneura</taxon>
        <taxon>Panpulmonata</taxon>
        <taxon>Sacoglossa</taxon>
        <taxon>Placobranchoidea</taxon>
        <taxon>Plakobranchidae</taxon>
        <taxon>Elysia</taxon>
    </lineage>
</organism>
<comment type="caution">
    <text evidence="2">The sequence shown here is derived from an EMBL/GenBank/DDBJ whole genome shotgun (WGS) entry which is preliminary data.</text>
</comment>
<reference evidence="2" key="1">
    <citation type="journal article" date="2023" name="G3 (Bethesda)">
        <title>A reference genome for the long-term kleptoplast-retaining sea slug Elysia crispata morphotype clarki.</title>
        <authorList>
            <person name="Eastman K.E."/>
            <person name="Pendleton A.L."/>
            <person name="Shaikh M.A."/>
            <person name="Suttiyut T."/>
            <person name="Ogas R."/>
            <person name="Tomko P."/>
            <person name="Gavelis G."/>
            <person name="Widhalm J.R."/>
            <person name="Wisecaver J.H."/>
        </authorList>
    </citation>
    <scope>NUCLEOTIDE SEQUENCE</scope>
    <source>
        <strain evidence="2">ECLA1</strain>
    </source>
</reference>
<protein>
    <submittedName>
        <fullName evidence="2">Uncharacterized protein</fullName>
    </submittedName>
</protein>
<evidence type="ECO:0000256" key="1">
    <source>
        <dbReference type="SAM" id="MobiDB-lite"/>
    </source>
</evidence>